<dbReference type="Proteomes" id="UP000515204">
    <property type="component" value="Unplaced"/>
</dbReference>
<keyword evidence="5 11" id="KW-0547">Nucleotide-binding</keyword>
<keyword evidence="14" id="KW-1185">Reference proteome</keyword>
<dbReference type="GO" id="GO:0005737">
    <property type="term" value="C:cytoplasm"/>
    <property type="evidence" value="ECO:0007669"/>
    <property type="project" value="TreeGrafter"/>
</dbReference>
<comment type="cofactor">
    <cofactor evidence="1">
        <name>Mg(2+)</name>
        <dbReference type="ChEBI" id="CHEBI:18420"/>
    </cofactor>
</comment>
<dbReference type="PROSITE" id="PS00108">
    <property type="entry name" value="PROTEIN_KINASE_ST"/>
    <property type="match status" value="1"/>
</dbReference>
<keyword evidence="4" id="KW-0479">Metal-binding</keyword>
<dbReference type="PROSITE" id="PS00107">
    <property type="entry name" value="PROTEIN_KINASE_ATP"/>
    <property type="match status" value="1"/>
</dbReference>
<keyword evidence="6" id="KW-0221">Differentiation</keyword>
<dbReference type="FunFam" id="1.10.510.10:FF:000943">
    <property type="entry name" value="testis-specific serine/threonine-protein kinase 1"/>
    <property type="match status" value="1"/>
</dbReference>
<protein>
    <submittedName>
        <fullName evidence="15">Testis-specific serine/threonine-protein kinase 3</fullName>
    </submittedName>
</protein>
<dbReference type="GO" id="GO:0005524">
    <property type="term" value="F:ATP binding"/>
    <property type="evidence" value="ECO:0007669"/>
    <property type="project" value="UniProtKB-UniRule"/>
</dbReference>
<comment type="similarity">
    <text evidence="12">Belongs to the protein kinase superfamily.</text>
</comment>
<dbReference type="GO" id="GO:0050321">
    <property type="term" value="F:tau-protein kinase activity"/>
    <property type="evidence" value="ECO:0007669"/>
    <property type="project" value="TreeGrafter"/>
</dbReference>
<dbReference type="PROSITE" id="PS50011">
    <property type="entry name" value="PROTEIN_KINASE_DOM"/>
    <property type="match status" value="1"/>
</dbReference>
<gene>
    <name evidence="15" type="primary">LOC106742529</name>
</gene>
<dbReference type="GeneID" id="106742529"/>
<evidence type="ECO:0000313" key="15">
    <source>
        <dbReference type="RefSeq" id="XP_014471038.1"/>
    </source>
</evidence>
<keyword evidence="9" id="KW-0832">Ubl conjugation</keyword>
<keyword evidence="8" id="KW-0460">Magnesium</keyword>
<keyword evidence="15" id="KW-0418">Kinase</keyword>
<dbReference type="SUPFAM" id="SSF56112">
    <property type="entry name" value="Protein kinase-like (PK-like)"/>
    <property type="match status" value="1"/>
</dbReference>
<dbReference type="PANTHER" id="PTHR24346">
    <property type="entry name" value="MAP/MICROTUBULE AFFINITY-REGULATING KINASE"/>
    <property type="match status" value="1"/>
</dbReference>
<dbReference type="InterPro" id="IPR000719">
    <property type="entry name" value="Prot_kinase_dom"/>
</dbReference>
<dbReference type="SMART" id="SM00220">
    <property type="entry name" value="S_TKc"/>
    <property type="match status" value="1"/>
</dbReference>
<keyword evidence="3" id="KW-0597">Phosphoprotein</keyword>
<dbReference type="GO" id="GO:0000226">
    <property type="term" value="P:microtubule cytoskeleton organization"/>
    <property type="evidence" value="ECO:0007669"/>
    <property type="project" value="TreeGrafter"/>
</dbReference>
<dbReference type="InterPro" id="IPR011009">
    <property type="entry name" value="Kinase-like_dom_sf"/>
</dbReference>
<evidence type="ECO:0000256" key="11">
    <source>
        <dbReference type="PROSITE-ProRule" id="PRU10141"/>
    </source>
</evidence>
<dbReference type="RefSeq" id="XP_014471038.1">
    <property type="nucleotide sequence ID" value="XM_014615552.1"/>
</dbReference>
<evidence type="ECO:0000256" key="7">
    <source>
        <dbReference type="ARBA" id="ARBA00022840"/>
    </source>
</evidence>
<dbReference type="GO" id="GO:0007283">
    <property type="term" value="P:spermatogenesis"/>
    <property type="evidence" value="ECO:0007669"/>
    <property type="project" value="UniProtKB-KW"/>
</dbReference>
<reference evidence="15" key="1">
    <citation type="submission" date="2025-08" db="UniProtKB">
        <authorList>
            <consortium name="RefSeq"/>
        </authorList>
    </citation>
    <scope>IDENTIFICATION</scope>
</reference>
<evidence type="ECO:0000256" key="6">
    <source>
        <dbReference type="ARBA" id="ARBA00022782"/>
    </source>
</evidence>
<keyword evidence="10" id="KW-0744">Spermatogenesis</keyword>
<keyword evidence="15" id="KW-0808">Transferase</keyword>
<dbReference type="Gene3D" id="1.10.510.10">
    <property type="entry name" value="Transferase(Phosphotransferase) domain 1"/>
    <property type="match status" value="1"/>
</dbReference>
<dbReference type="AlphaFoldDB" id="A0A6P3WY39"/>
<feature type="binding site" evidence="11">
    <location>
        <position position="53"/>
    </location>
    <ligand>
        <name>ATP</name>
        <dbReference type="ChEBI" id="CHEBI:30616"/>
    </ligand>
</feature>
<accession>A0A6P3WY39</accession>
<evidence type="ECO:0000256" key="8">
    <source>
        <dbReference type="ARBA" id="ARBA00022842"/>
    </source>
</evidence>
<evidence type="ECO:0000256" key="5">
    <source>
        <dbReference type="ARBA" id="ARBA00022741"/>
    </source>
</evidence>
<keyword evidence="2" id="KW-0217">Developmental protein</keyword>
<evidence type="ECO:0000256" key="3">
    <source>
        <dbReference type="ARBA" id="ARBA00022553"/>
    </source>
</evidence>
<dbReference type="InterPro" id="IPR008271">
    <property type="entry name" value="Ser/Thr_kinase_AS"/>
</dbReference>
<keyword evidence="7 11" id="KW-0067">ATP-binding</keyword>
<dbReference type="CTD" id="42233"/>
<keyword evidence="12" id="KW-0723">Serine/threonine-protein kinase</keyword>
<evidence type="ECO:0000256" key="4">
    <source>
        <dbReference type="ARBA" id="ARBA00022723"/>
    </source>
</evidence>
<name>A0A6P3WY39_DINQU</name>
<evidence type="ECO:0000256" key="10">
    <source>
        <dbReference type="ARBA" id="ARBA00022871"/>
    </source>
</evidence>
<dbReference type="GO" id="GO:0030154">
    <property type="term" value="P:cell differentiation"/>
    <property type="evidence" value="ECO:0007669"/>
    <property type="project" value="UniProtKB-KW"/>
</dbReference>
<evidence type="ECO:0000256" key="9">
    <source>
        <dbReference type="ARBA" id="ARBA00022843"/>
    </source>
</evidence>
<dbReference type="PANTHER" id="PTHR24346:SF102">
    <property type="entry name" value="TESTIS-SPECIFIC SERINE_THREONINE-PROTEIN KINASE 1"/>
    <property type="match status" value="1"/>
</dbReference>
<organism evidence="14 15">
    <name type="scientific">Dinoponera quadriceps</name>
    <name type="common">South American ant</name>
    <dbReference type="NCBI Taxonomy" id="609295"/>
    <lineage>
        <taxon>Eukaryota</taxon>
        <taxon>Metazoa</taxon>
        <taxon>Ecdysozoa</taxon>
        <taxon>Arthropoda</taxon>
        <taxon>Hexapoda</taxon>
        <taxon>Insecta</taxon>
        <taxon>Pterygota</taxon>
        <taxon>Neoptera</taxon>
        <taxon>Endopterygota</taxon>
        <taxon>Hymenoptera</taxon>
        <taxon>Apocrita</taxon>
        <taxon>Aculeata</taxon>
        <taxon>Formicoidea</taxon>
        <taxon>Formicidae</taxon>
        <taxon>Ponerinae</taxon>
        <taxon>Ponerini</taxon>
        <taxon>Dinoponera</taxon>
    </lineage>
</organism>
<dbReference type="InterPro" id="IPR017441">
    <property type="entry name" value="Protein_kinase_ATP_BS"/>
</dbReference>
<dbReference type="GO" id="GO:0000287">
    <property type="term" value="F:magnesium ion binding"/>
    <property type="evidence" value="ECO:0007669"/>
    <property type="project" value="UniProtKB-ARBA"/>
</dbReference>
<evidence type="ECO:0000256" key="12">
    <source>
        <dbReference type="RuleBase" id="RU000304"/>
    </source>
</evidence>
<proteinExistence type="inferred from homology"/>
<dbReference type="OrthoDB" id="541276at2759"/>
<dbReference type="GO" id="GO:0035556">
    <property type="term" value="P:intracellular signal transduction"/>
    <property type="evidence" value="ECO:0007669"/>
    <property type="project" value="TreeGrafter"/>
</dbReference>
<sequence length="336" mass="38669">MATILSPRKSEVNALEQRGYLIGKKIGQGTYATVHLAEYVDGTSSKKMRLACKIFDKQKAPSDFLDKFFPRELEILTKIENPHIIQVHSILQRGPRVFIFMRYADNGDLLDFVRSYGIVPEQQSRLWFRQMASGLHYLHGKNIAHRDLKCENILLSRKFNVKLADFGFARFCADHEGRRVLSQTYCGSAAYAAPEIVAGIPYNPKLADVWSLGIILYIMLNGRMPFDDKDLRKLLRNQRSRNWVFRMRVRDVLSALAKNIVRQILEPDITLRLTLERVLAHDWVRAKKEKTGSLAGRLVHSAPPSHAPVTIHNVHYCYPRPTEIFSRFRPVSIDVR</sequence>
<evidence type="ECO:0000259" key="13">
    <source>
        <dbReference type="PROSITE" id="PS50011"/>
    </source>
</evidence>
<evidence type="ECO:0000256" key="2">
    <source>
        <dbReference type="ARBA" id="ARBA00022473"/>
    </source>
</evidence>
<feature type="domain" description="Protein kinase" evidence="13">
    <location>
        <begin position="20"/>
        <end position="284"/>
    </location>
</feature>
<evidence type="ECO:0000256" key="1">
    <source>
        <dbReference type="ARBA" id="ARBA00001946"/>
    </source>
</evidence>
<dbReference type="Pfam" id="PF00069">
    <property type="entry name" value="Pkinase"/>
    <property type="match status" value="1"/>
</dbReference>
<dbReference type="CDD" id="cd14080">
    <property type="entry name" value="STKc_TSSK-like"/>
    <property type="match status" value="1"/>
</dbReference>
<dbReference type="KEGG" id="dqu:106742529"/>
<evidence type="ECO:0000313" key="14">
    <source>
        <dbReference type="Proteomes" id="UP000515204"/>
    </source>
</evidence>